<dbReference type="RefSeq" id="YP_001427312.1">
    <property type="nucleotide sequence ID" value="NC_008724.1"/>
</dbReference>
<accession>A7KA91</accession>
<name>A7KA91_9PHYC</name>
<gene>
    <name evidence="1" type="primary">z831L</name>
    <name evidence="1" type="ORF">ATCV1_z831L</name>
</gene>
<dbReference type="GeneID" id="5470804"/>
<dbReference type="KEGG" id="vg:5470804"/>
<reference evidence="1 2" key="1">
    <citation type="submission" date="2006-09" db="EMBL/GenBank/DDBJ databases">
        <title>Sequence and annotation of the 288-kb ATCV-1 virus that infects an endosymbiotic Chlorella strain of the heliozoon Acanthocystis turfacea.</title>
        <authorList>
            <person name="Fitzgerald L.A."/>
            <person name="Graves M.V."/>
            <person name="Li X."/>
            <person name="Pfitzner A.J.P."/>
            <person name="Hartigan J."/>
            <person name="Van Etten J.L."/>
        </authorList>
    </citation>
    <scope>NUCLEOTIDE SEQUENCE [LARGE SCALE GENOMIC DNA]</scope>
    <source>
        <strain evidence="1 2">ATCV-1</strain>
    </source>
</reference>
<evidence type="ECO:0000313" key="1">
    <source>
        <dbReference type="EMBL" id="ABT16965.1"/>
    </source>
</evidence>
<sequence>MTVNAIAPRAYTELVRPYVTKVLLVTFVRKVNGSHRHPVFGGKFVKHVLTFARTCFDLKIHECEVFDDLWFLRNLVKRPRISVRGEIQFIREAEGDRHQFRVGKVHVISKPFTDFWRLE</sequence>
<dbReference type="EMBL" id="EF101928">
    <property type="protein sequence ID" value="ABT16965.1"/>
    <property type="molecule type" value="Genomic_DNA"/>
</dbReference>
<keyword evidence="2" id="KW-1185">Reference proteome</keyword>
<dbReference type="Proteomes" id="UP000202420">
    <property type="component" value="Segment"/>
</dbReference>
<evidence type="ECO:0000313" key="2">
    <source>
        <dbReference type="Proteomes" id="UP000202420"/>
    </source>
</evidence>
<proteinExistence type="predicted"/>
<protein>
    <submittedName>
        <fullName evidence="1">Uncharacterized protein z831L</fullName>
    </submittedName>
</protein>
<organism evidence="1 2">
    <name type="scientific">Chlorovirus heliozoae</name>
    <dbReference type="NCBI Taxonomy" id="322019"/>
    <lineage>
        <taxon>Viruses</taxon>
        <taxon>Varidnaviria</taxon>
        <taxon>Bamfordvirae</taxon>
        <taxon>Nucleocytoviricota</taxon>
        <taxon>Megaviricetes</taxon>
        <taxon>Algavirales</taxon>
        <taxon>Phycodnaviridae</taxon>
        <taxon>Chlorovirus</taxon>
    </lineage>
</organism>